<dbReference type="Proteomes" id="UP000002574">
    <property type="component" value="Chromosome"/>
</dbReference>
<proteinExistence type="predicted"/>
<name>D3DH65_HYDTT</name>
<accession>D3DH65</accession>
<dbReference type="STRING" id="608538.HTH_0707"/>
<evidence type="ECO:0000313" key="1">
    <source>
        <dbReference type="EMBL" id="BAI69167.1"/>
    </source>
</evidence>
<keyword evidence="2" id="KW-1185">Reference proteome</keyword>
<sequence length="57" mass="6488">MEEVVIKINGKDIRLKDFPKRVTHNVVVGLVKSLNLEEEPREIVIHVRINQENSGGP</sequence>
<dbReference type="AlphaFoldDB" id="D3DH65"/>
<dbReference type="EMBL" id="AP011112">
    <property type="protein sequence ID" value="BAI69167.1"/>
    <property type="molecule type" value="Genomic_DNA"/>
</dbReference>
<gene>
    <name evidence="1" type="ordered locus">HTH_0707</name>
</gene>
<dbReference type="RefSeq" id="WP_012963349.1">
    <property type="nucleotide sequence ID" value="NC_013799.1"/>
</dbReference>
<reference evidence="1 2" key="1">
    <citation type="journal article" date="2010" name="J. Bacteriol.">
        <title>Complete genome sequence of the thermophilic, obligately chemolithoautotrophic hydrogen-oxidizing bacterium Hydrogenobacter thermophilus TK-6.</title>
        <authorList>
            <person name="Arai H."/>
            <person name="Kanbe H."/>
            <person name="Ishii M."/>
            <person name="Igarashi Y."/>
        </authorList>
    </citation>
    <scope>NUCLEOTIDE SEQUENCE [LARGE SCALE GENOMIC DNA]</scope>
    <source>
        <strain evidence="2">DSM 6534 / IAM 12695 / TK-6 [Tokyo]</strain>
    </source>
</reference>
<protein>
    <submittedName>
        <fullName evidence="1">Uncharacterized protein</fullName>
    </submittedName>
</protein>
<organism evidence="1 2">
    <name type="scientific">Hydrogenobacter thermophilus (strain DSM 6534 / IAM 12695 / TK-6)</name>
    <dbReference type="NCBI Taxonomy" id="608538"/>
    <lineage>
        <taxon>Bacteria</taxon>
        <taxon>Pseudomonadati</taxon>
        <taxon>Aquificota</taxon>
        <taxon>Aquificia</taxon>
        <taxon>Aquificales</taxon>
        <taxon>Aquificaceae</taxon>
        <taxon>Hydrogenobacter</taxon>
    </lineage>
</organism>
<evidence type="ECO:0000313" key="2">
    <source>
        <dbReference type="Proteomes" id="UP000002574"/>
    </source>
</evidence>
<dbReference type="KEGG" id="hth:HTH_0707"/>
<dbReference type="KEGG" id="hte:Hydth_0707"/>